<comment type="caution">
    <text evidence="2">The sequence shown here is derived from an EMBL/GenBank/DDBJ whole genome shotgun (WGS) entry which is preliminary data.</text>
</comment>
<name>A0A845UV30_9GAMM</name>
<evidence type="ECO:0000313" key="2">
    <source>
        <dbReference type="EMBL" id="NDY95693.1"/>
    </source>
</evidence>
<sequence>MKDRLLLSVWLVAVVGITFIHDPLWLGGLLTAALLLAGRATPTLLKRALIAIALVNIAVSLGFVLSASLAGEPWGLFVLRLNLRVLLLTFLTLWLARHLDLVRAVDFSRSLQFVVVLALGQIKTFQRLLTDYRMAFRSRSLGRPDLATRARSAGRQAGALLEKAELQATEVNLGMRSRGFFDDRT</sequence>
<dbReference type="AlphaFoldDB" id="A0A845UV30"/>
<dbReference type="EMBL" id="JAAGSC010000040">
    <property type="protein sequence ID" value="NDY95693.1"/>
    <property type="molecule type" value="Genomic_DNA"/>
</dbReference>
<feature type="transmembrane region" description="Helical" evidence="1">
    <location>
        <begin position="48"/>
        <end position="71"/>
    </location>
</feature>
<gene>
    <name evidence="2" type="ORF">G3I74_08140</name>
</gene>
<keyword evidence="3" id="KW-1185">Reference proteome</keyword>
<keyword evidence="1" id="KW-0472">Membrane</keyword>
<proteinExistence type="predicted"/>
<accession>A0A845UV30</accession>
<evidence type="ECO:0000256" key="1">
    <source>
        <dbReference type="SAM" id="Phobius"/>
    </source>
</evidence>
<dbReference type="RefSeq" id="WP_164211085.1">
    <property type="nucleotide sequence ID" value="NZ_JAAGSC010000040.1"/>
</dbReference>
<feature type="transmembrane region" description="Helical" evidence="1">
    <location>
        <begin position="6"/>
        <end position="36"/>
    </location>
</feature>
<feature type="transmembrane region" description="Helical" evidence="1">
    <location>
        <begin position="77"/>
        <end position="96"/>
    </location>
</feature>
<keyword evidence="1" id="KW-1133">Transmembrane helix</keyword>
<keyword evidence="1" id="KW-0812">Transmembrane</keyword>
<dbReference type="Proteomes" id="UP000484885">
    <property type="component" value="Unassembled WGS sequence"/>
</dbReference>
<reference evidence="2 3" key="1">
    <citation type="submission" date="2020-02" db="EMBL/GenBank/DDBJ databases">
        <authorList>
            <person name="Zhang X.-Y."/>
        </authorList>
    </citation>
    <scope>NUCLEOTIDE SEQUENCE [LARGE SCALE GENOMIC DNA]</scope>
    <source>
        <strain evidence="2 3">C33</strain>
    </source>
</reference>
<evidence type="ECO:0000313" key="3">
    <source>
        <dbReference type="Proteomes" id="UP000484885"/>
    </source>
</evidence>
<organism evidence="2 3">
    <name type="scientific">Wenzhouxiangella limi</name>
    <dbReference type="NCBI Taxonomy" id="2707351"/>
    <lineage>
        <taxon>Bacteria</taxon>
        <taxon>Pseudomonadati</taxon>
        <taxon>Pseudomonadota</taxon>
        <taxon>Gammaproteobacteria</taxon>
        <taxon>Chromatiales</taxon>
        <taxon>Wenzhouxiangellaceae</taxon>
        <taxon>Wenzhouxiangella</taxon>
    </lineage>
</organism>
<protein>
    <submittedName>
        <fullName evidence="2">ABC transporter permease</fullName>
    </submittedName>
</protein>